<evidence type="ECO:0000313" key="2">
    <source>
        <dbReference type="Proteomes" id="UP000315295"/>
    </source>
</evidence>
<proteinExistence type="predicted"/>
<dbReference type="EMBL" id="VIEB01000857">
    <property type="protein sequence ID" value="TQD79470.1"/>
    <property type="molecule type" value="Genomic_DNA"/>
</dbReference>
<keyword evidence="2" id="KW-1185">Reference proteome</keyword>
<protein>
    <submittedName>
        <fullName evidence="1">Uncharacterized protein</fullName>
    </submittedName>
</protein>
<organism evidence="1 2">
    <name type="scientific">Malus baccata</name>
    <name type="common">Siberian crab apple</name>
    <name type="synonym">Pyrus baccata</name>
    <dbReference type="NCBI Taxonomy" id="106549"/>
    <lineage>
        <taxon>Eukaryota</taxon>
        <taxon>Viridiplantae</taxon>
        <taxon>Streptophyta</taxon>
        <taxon>Embryophyta</taxon>
        <taxon>Tracheophyta</taxon>
        <taxon>Spermatophyta</taxon>
        <taxon>Magnoliopsida</taxon>
        <taxon>eudicotyledons</taxon>
        <taxon>Gunneridae</taxon>
        <taxon>Pentapetalae</taxon>
        <taxon>rosids</taxon>
        <taxon>fabids</taxon>
        <taxon>Rosales</taxon>
        <taxon>Rosaceae</taxon>
        <taxon>Amygdaloideae</taxon>
        <taxon>Maleae</taxon>
        <taxon>Malus</taxon>
    </lineage>
</organism>
<reference evidence="1 2" key="1">
    <citation type="journal article" date="2019" name="G3 (Bethesda)">
        <title>Sequencing of a Wild Apple (Malus baccata) Genome Unravels the Differences Between Cultivated and Wild Apple Species Regarding Disease Resistance and Cold Tolerance.</title>
        <authorList>
            <person name="Chen X."/>
        </authorList>
    </citation>
    <scope>NUCLEOTIDE SEQUENCE [LARGE SCALE GENOMIC DNA]</scope>
    <source>
        <strain evidence="2">cv. Shandingzi</strain>
        <tissue evidence="1">Leaves</tissue>
    </source>
</reference>
<evidence type="ECO:0000313" key="1">
    <source>
        <dbReference type="EMBL" id="TQD79470.1"/>
    </source>
</evidence>
<dbReference type="Proteomes" id="UP000315295">
    <property type="component" value="Unassembled WGS sequence"/>
</dbReference>
<gene>
    <name evidence="1" type="ORF">C1H46_034989</name>
</gene>
<name>A0A540KZ41_MALBA</name>
<comment type="caution">
    <text evidence="1">The sequence shown here is derived from an EMBL/GenBank/DDBJ whole genome shotgun (WGS) entry which is preliminary data.</text>
</comment>
<accession>A0A540KZ41</accession>
<sequence>MSVTDHWPIQKGKMNRKRENCETAVYSYGAGVEPEGMNMHLVILGTFHNLIPSQGRSLSNIKHLCLNNAQQTAKYVHAEMWKLSFQLAKYKGTAAAAAAADIPIKEEERNHLGEGIVPMI</sequence>
<dbReference type="AlphaFoldDB" id="A0A540KZ41"/>